<name>A0A6L5Y2E8_9FIRM</name>
<dbReference type="PANTHER" id="PTHR34135">
    <property type="entry name" value="LYSOZYME"/>
    <property type="match status" value="1"/>
</dbReference>
<dbReference type="CDD" id="cd06414">
    <property type="entry name" value="GH25_LytC-like"/>
    <property type="match status" value="1"/>
</dbReference>
<dbReference type="PANTHER" id="PTHR34135:SF2">
    <property type="entry name" value="LYSOZYME"/>
    <property type="match status" value="1"/>
</dbReference>
<evidence type="ECO:0000259" key="4">
    <source>
        <dbReference type="PROSITE" id="PS50853"/>
    </source>
</evidence>
<proteinExistence type="inferred from homology"/>
<protein>
    <recommendedName>
        <fullName evidence="4">Fibronectin type-III domain-containing protein</fullName>
    </recommendedName>
</protein>
<dbReference type="InterPro" id="IPR017853">
    <property type="entry name" value="GH"/>
</dbReference>
<organism evidence="5 6">
    <name type="scientific">Velocimicrobium porci</name>
    <dbReference type="NCBI Taxonomy" id="2606634"/>
    <lineage>
        <taxon>Bacteria</taxon>
        <taxon>Bacillati</taxon>
        <taxon>Bacillota</taxon>
        <taxon>Clostridia</taxon>
        <taxon>Lachnospirales</taxon>
        <taxon>Lachnospiraceae</taxon>
        <taxon>Velocimicrobium</taxon>
    </lineage>
</organism>
<evidence type="ECO:0000313" key="6">
    <source>
        <dbReference type="Proteomes" id="UP000482209"/>
    </source>
</evidence>
<dbReference type="SMART" id="SM00060">
    <property type="entry name" value="FN3"/>
    <property type="match status" value="2"/>
</dbReference>
<evidence type="ECO:0000313" key="5">
    <source>
        <dbReference type="EMBL" id="MSS64941.1"/>
    </source>
</evidence>
<dbReference type="InterPro" id="IPR008964">
    <property type="entry name" value="Invasin/intimin_cell_adhesion"/>
</dbReference>
<feature type="region of interest" description="Disordered" evidence="2">
    <location>
        <begin position="373"/>
        <end position="406"/>
    </location>
</feature>
<reference evidence="5 6" key="1">
    <citation type="submission" date="2019-08" db="EMBL/GenBank/DDBJ databases">
        <title>In-depth cultivation of the pig gut microbiome towards novel bacterial diversity and tailored functional studies.</title>
        <authorList>
            <person name="Wylensek D."/>
            <person name="Hitch T.C.A."/>
            <person name="Clavel T."/>
        </authorList>
    </citation>
    <scope>NUCLEOTIDE SEQUENCE [LARGE SCALE GENOMIC DNA]</scope>
    <source>
        <strain evidence="5 6">WCA-693-APC-MOT-I</strain>
    </source>
</reference>
<comment type="caution">
    <text evidence="5">The sequence shown here is derived from an EMBL/GenBank/DDBJ whole genome shotgun (WGS) entry which is preliminary data.</text>
</comment>
<accession>A0A6L5Y2E8</accession>
<dbReference type="InterPro" id="IPR003343">
    <property type="entry name" value="Big_2"/>
</dbReference>
<dbReference type="InterPro" id="IPR003961">
    <property type="entry name" value="FN3_dom"/>
</dbReference>
<dbReference type="InterPro" id="IPR013783">
    <property type="entry name" value="Ig-like_fold"/>
</dbReference>
<evidence type="ECO:0000256" key="2">
    <source>
        <dbReference type="SAM" id="MobiDB-lite"/>
    </source>
</evidence>
<dbReference type="SMART" id="SM00635">
    <property type="entry name" value="BID_2"/>
    <property type="match status" value="1"/>
</dbReference>
<comment type="similarity">
    <text evidence="1">Belongs to the glycosyl hydrolase 25 family.</text>
</comment>
<dbReference type="EMBL" id="VUMT01000039">
    <property type="protein sequence ID" value="MSS64941.1"/>
    <property type="molecule type" value="Genomic_DNA"/>
</dbReference>
<dbReference type="PROSITE" id="PS50853">
    <property type="entry name" value="FN3"/>
    <property type="match status" value="1"/>
</dbReference>
<dbReference type="GO" id="GO:0009253">
    <property type="term" value="P:peptidoglycan catabolic process"/>
    <property type="evidence" value="ECO:0007669"/>
    <property type="project" value="InterPro"/>
</dbReference>
<dbReference type="GO" id="GO:0003796">
    <property type="term" value="F:lysozyme activity"/>
    <property type="evidence" value="ECO:0007669"/>
    <property type="project" value="InterPro"/>
</dbReference>
<dbReference type="Gene3D" id="2.60.40.1080">
    <property type="match status" value="1"/>
</dbReference>
<dbReference type="SUPFAM" id="SSF49373">
    <property type="entry name" value="Invasin/intimin cell-adhesion fragments"/>
    <property type="match status" value="1"/>
</dbReference>
<feature type="signal peptide" evidence="3">
    <location>
        <begin position="1"/>
        <end position="31"/>
    </location>
</feature>
<dbReference type="Gene3D" id="2.60.40.10">
    <property type="entry name" value="Immunoglobulins"/>
    <property type="match status" value="2"/>
</dbReference>
<feature type="chain" id="PRO_5026992898" description="Fibronectin type-III domain-containing protein" evidence="3">
    <location>
        <begin position="32"/>
        <end position="597"/>
    </location>
</feature>
<keyword evidence="6" id="KW-1185">Reference proteome</keyword>
<feature type="domain" description="Fibronectin type-III" evidence="4">
    <location>
        <begin position="503"/>
        <end position="597"/>
    </location>
</feature>
<dbReference type="Proteomes" id="UP000482209">
    <property type="component" value="Unassembled WGS sequence"/>
</dbReference>
<dbReference type="GO" id="GO:0016998">
    <property type="term" value="P:cell wall macromolecule catabolic process"/>
    <property type="evidence" value="ECO:0007669"/>
    <property type="project" value="InterPro"/>
</dbReference>
<dbReference type="Pfam" id="PF02368">
    <property type="entry name" value="Big_2"/>
    <property type="match status" value="1"/>
</dbReference>
<dbReference type="AlphaFoldDB" id="A0A6L5Y2E8"/>
<evidence type="ECO:0000256" key="3">
    <source>
        <dbReference type="SAM" id="SignalP"/>
    </source>
</evidence>
<dbReference type="Pfam" id="PF01183">
    <property type="entry name" value="Glyco_hydro_25"/>
    <property type="match status" value="1"/>
</dbReference>
<feature type="compositionally biased region" description="Polar residues" evidence="2">
    <location>
        <begin position="394"/>
        <end position="404"/>
    </location>
</feature>
<dbReference type="GO" id="GO:0016052">
    <property type="term" value="P:carbohydrate catabolic process"/>
    <property type="evidence" value="ECO:0007669"/>
    <property type="project" value="TreeGrafter"/>
</dbReference>
<dbReference type="RefSeq" id="WP_154520297.1">
    <property type="nucleotide sequence ID" value="NZ_VUMT01000039.1"/>
</dbReference>
<dbReference type="PROSITE" id="PS51904">
    <property type="entry name" value="GLYCOSYL_HYDROL_F25_2"/>
    <property type="match status" value="1"/>
</dbReference>
<feature type="compositionally biased region" description="Low complexity" evidence="2">
    <location>
        <begin position="379"/>
        <end position="393"/>
    </location>
</feature>
<dbReference type="InterPro" id="IPR036116">
    <property type="entry name" value="FN3_sf"/>
</dbReference>
<evidence type="ECO:0000256" key="1">
    <source>
        <dbReference type="ARBA" id="ARBA00010646"/>
    </source>
</evidence>
<dbReference type="SUPFAM" id="SSF49265">
    <property type="entry name" value="Fibronectin type III"/>
    <property type="match status" value="1"/>
</dbReference>
<dbReference type="InterPro" id="IPR002053">
    <property type="entry name" value="Glyco_hydro_25"/>
</dbReference>
<dbReference type="Gene3D" id="3.20.20.80">
    <property type="entry name" value="Glycosidases"/>
    <property type="match status" value="1"/>
</dbReference>
<gene>
    <name evidence="5" type="ORF">FYJ58_13865</name>
</gene>
<keyword evidence="3" id="KW-0732">Signal</keyword>
<dbReference type="CDD" id="cd00063">
    <property type="entry name" value="FN3"/>
    <property type="match status" value="2"/>
</dbReference>
<sequence length="597" mass="65129">MLQAIIRKCLVGAICFSILAPSTLPFNYTKAATTQDFITNEAETGDNANSFRYQNGEPTKSPSVFSLKSASTQSNAWTKINGSFVNSNLEPIEGATQKGIDVSHHQGEIDWQKVSKTDVDYAIIRCGYGQDLTSQDDKYWKTNADACTKYNIPFGTYLYSYATTVEKAIGEAKHVLRLIEGYDLQYPIYYDLEDVSLQNLSKATLGKIAAAFCETIENAGYEAAIYANTDWFTNRLTDPVFNNWDRWVAQYNAICKYTGFYNMWQCTSTGKVSGINGNVDLNFVIGNEPVAQVSKVTLDTNAISLLPKESKTLTPSISPKNAYNKSVSWSSSDSSVATVKNGTVTAVAPGNAIITATSKDGTQKKASCTITVQADTNESNIGPSNSNPNNSSGTDSTASNTSPDATAPKAVASFSYKADSTSSIELSWKKVPEADGYTLYRPNGKAIKTLSKSTTSYTVRKNYGESGTTLKAGTTYTFMIAPYKTANNKKIYGKKVTLKATTKPKNTTLKTVVKSTSAKTKLTWSKTSSATGYVIYYSTKKSSGYKALKTISSNKTTSYITASLKKGKTYYIKLATYRKLNNKTIYGGYSNIKSIKR</sequence>
<dbReference type="SUPFAM" id="SSF51445">
    <property type="entry name" value="(Trans)glycosidases"/>
    <property type="match status" value="1"/>
</dbReference>